<name>A0A6A5H8W6_CAERE</name>
<dbReference type="PANTHER" id="PTHR21503">
    <property type="entry name" value="F-BOX-CONTAINING HYPOTHETICAL PROTEIN C.ELEGANS"/>
    <property type="match status" value="1"/>
</dbReference>
<comment type="caution">
    <text evidence="2">The sequence shown here is derived from an EMBL/GenBank/DDBJ whole genome shotgun (WGS) entry which is preliminary data.</text>
</comment>
<dbReference type="InterPro" id="IPR001810">
    <property type="entry name" value="F-box_dom"/>
</dbReference>
<proteinExistence type="predicted"/>
<evidence type="ECO:0000313" key="3">
    <source>
        <dbReference type="Proteomes" id="UP000483820"/>
    </source>
</evidence>
<dbReference type="KEGG" id="crq:GCK72_004207"/>
<dbReference type="CTD" id="9813682"/>
<accession>A0A6A5H8W6</accession>
<dbReference type="AlphaFoldDB" id="A0A6A5H8W6"/>
<evidence type="ECO:0000313" key="2">
    <source>
        <dbReference type="EMBL" id="KAF1764260.1"/>
    </source>
</evidence>
<dbReference type="Proteomes" id="UP000483820">
    <property type="component" value="Chromosome II"/>
</dbReference>
<dbReference type="PANTHER" id="PTHR21503:SF8">
    <property type="entry name" value="F-BOX ASSOCIATED DOMAIN-CONTAINING PROTEIN-RELATED"/>
    <property type="match status" value="1"/>
</dbReference>
<dbReference type="EMBL" id="WUAV01000002">
    <property type="protein sequence ID" value="KAF1764260.1"/>
    <property type="molecule type" value="Genomic_DNA"/>
</dbReference>
<organism evidence="2 3">
    <name type="scientific">Caenorhabditis remanei</name>
    <name type="common">Caenorhabditis vulgaris</name>
    <dbReference type="NCBI Taxonomy" id="31234"/>
    <lineage>
        <taxon>Eukaryota</taxon>
        <taxon>Metazoa</taxon>
        <taxon>Ecdysozoa</taxon>
        <taxon>Nematoda</taxon>
        <taxon>Chromadorea</taxon>
        <taxon>Rhabditida</taxon>
        <taxon>Rhabditina</taxon>
        <taxon>Rhabditomorpha</taxon>
        <taxon>Rhabditoidea</taxon>
        <taxon>Rhabditidae</taxon>
        <taxon>Peloderinae</taxon>
        <taxon>Caenorhabditis</taxon>
    </lineage>
</organism>
<reference evidence="2 3" key="1">
    <citation type="submission" date="2019-12" db="EMBL/GenBank/DDBJ databases">
        <title>Chromosome-level assembly of the Caenorhabditis remanei genome.</title>
        <authorList>
            <person name="Teterina A.A."/>
            <person name="Willis J.H."/>
            <person name="Phillips P.C."/>
        </authorList>
    </citation>
    <scope>NUCLEOTIDE SEQUENCE [LARGE SCALE GENOMIC DNA]</scope>
    <source>
        <strain evidence="2 3">PX506</strain>
        <tissue evidence="2">Whole organism</tissue>
    </source>
</reference>
<gene>
    <name evidence="2" type="ORF">GCK72_004207</name>
</gene>
<protein>
    <recommendedName>
        <fullName evidence="1">F-box domain-containing protein</fullName>
    </recommendedName>
</protein>
<dbReference type="GeneID" id="9813682"/>
<dbReference type="RefSeq" id="XP_053588730.1">
    <property type="nucleotide sequence ID" value="XM_053724536.1"/>
</dbReference>
<evidence type="ECO:0000259" key="1">
    <source>
        <dbReference type="Pfam" id="PF00646"/>
    </source>
</evidence>
<sequence>MNIPFLKLPYLVQFEVLKQLEFQEVFLLSLCSEKSKIMAQSLNMRPLKIIYIFSEKCVQVFVAYDQYVRIIHGVANLKFVPSISQGITMKIGGNAISYKYVEDTSGGEFFHALHCLQEHSALEFLQSHMNSWFRGQPQVQLYVYSLRSMYQSGIIKDVTATSFEIDELNTEQLENYLAIHPNQNSLQFITKFIGPPFGNDSRLWDIKGLAFENVNDAILGLKIDEKGSEIMRNFGGEYLFLFNLVYDIDDWAHMIRNWKTKKEYQNLKSLYTMAPVSTSIFFEHAMPEFNFVKWDGKRRPRIAKWDPKIINIKMGFSEGHDCSDWLDIQQDGGGKWASIDLTHTFIHFVVWD</sequence>
<dbReference type="Pfam" id="PF00646">
    <property type="entry name" value="F-box"/>
    <property type="match status" value="1"/>
</dbReference>
<feature type="domain" description="F-box" evidence="1">
    <location>
        <begin position="5"/>
        <end position="43"/>
    </location>
</feature>